<evidence type="ECO:0000313" key="1">
    <source>
        <dbReference type="EMBL" id="GIF01704.1"/>
    </source>
</evidence>
<dbReference type="EMBL" id="BOMV01000110">
    <property type="protein sequence ID" value="GIF01704.1"/>
    <property type="molecule type" value="Genomic_DNA"/>
</dbReference>
<comment type="caution">
    <text evidence="1">The sequence shown here is derived from an EMBL/GenBank/DDBJ whole genome shotgun (WGS) entry which is preliminary data.</text>
</comment>
<keyword evidence="2" id="KW-1185">Reference proteome</keyword>
<dbReference type="InterPro" id="IPR016181">
    <property type="entry name" value="Acyl_CoA_acyltransferase"/>
</dbReference>
<organism evidence="1 2">
    <name type="scientific">Paractinoplanes rishiriensis</name>
    <dbReference type="NCBI Taxonomy" id="1050105"/>
    <lineage>
        <taxon>Bacteria</taxon>
        <taxon>Bacillati</taxon>
        <taxon>Actinomycetota</taxon>
        <taxon>Actinomycetes</taxon>
        <taxon>Micromonosporales</taxon>
        <taxon>Micromonosporaceae</taxon>
        <taxon>Paractinoplanes</taxon>
    </lineage>
</organism>
<dbReference type="SUPFAM" id="SSF55729">
    <property type="entry name" value="Acyl-CoA N-acyltransferases (Nat)"/>
    <property type="match status" value="1"/>
</dbReference>
<evidence type="ECO:0000313" key="2">
    <source>
        <dbReference type="Proteomes" id="UP000636960"/>
    </source>
</evidence>
<protein>
    <submittedName>
        <fullName evidence="1">N-acetyltransferase</fullName>
    </submittedName>
</protein>
<proteinExistence type="predicted"/>
<name>A0A919KAU0_9ACTN</name>
<sequence length="273" mass="29234">MPWSTSPDVRDLLTAAGDFLRDRPVDHTVLLTEAAYLTARPSTATDQLYGWWDHDGVVAGAFLQAPRHPPILSTMPGEALESLPHVLPGLTSVGVDGRSAGAAVTAWRSRTGATLTERSRITLYRLAGLRLADAPPGRPRTATPADRDLLVSWYRQLMAAYPDDPSDLAYVVDDPIGYGGITLWEVDGTPVAMAGRSRLVAGMVRLGAVHAPHDERHGEAAFEAACAAATETARDVLVFAGADDAHAGAAYRKLGFLPVLDRVMLATDRQSFN</sequence>
<dbReference type="AlphaFoldDB" id="A0A919KAU0"/>
<gene>
    <name evidence="1" type="ORF">Ari01nite_91680</name>
</gene>
<accession>A0A919KAU0</accession>
<dbReference type="Gene3D" id="3.40.630.30">
    <property type="match status" value="1"/>
</dbReference>
<reference evidence="1" key="1">
    <citation type="submission" date="2021-01" db="EMBL/GenBank/DDBJ databases">
        <title>Whole genome shotgun sequence of Actinoplanes rishiriensis NBRC 108556.</title>
        <authorList>
            <person name="Komaki H."/>
            <person name="Tamura T."/>
        </authorList>
    </citation>
    <scope>NUCLEOTIDE SEQUENCE</scope>
    <source>
        <strain evidence="1">NBRC 108556</strain>
    </source>
</reference>
<dbReference type="Proteomes" id="UP000636960">
    <property type="component" value="Unassembled WGS sequence"/>
</dbReference>
<dbReference type="RefSeq" id="WP_203790565.1">
    <property type="nucleotide sequence ID" value="NZ_BOMV01000110.1"/>
</dbReference>